<accession>A0A4Q7YWD2</accession>
<dbReference type="Proteomes" id="UP000292958">
    <property type="component" value="Unassembled WGS sequence"/>
</dbReference>
<dbReference type="Gene3D" id="3.40.50.2000">
    <property type="entry name" value="Glycogen Phosphorylase B"/>
    <property type="match status" value="2"/>
</dbReference>
<dbReference type="EMBL" id="SHKW01000001">
    <property type="protein sequence ID" value="RZU41359.1"/>
    <property type="molecule type" value="Genomic_DNA"/>
</dbReference>
<reference evidence="3 4" key="1">
    <citation type="submission" date="2019-02" db="EMBL/GenBank/DDBJ databases">
        <title>Genomic Encyclopedia of Archaeal and Bacterial Type Strains, Phase II (KMG-II): from individual species to whole genera.</title>
        <authorList>
            <person name="Goeker M."/>
        </authorList>
    </citation>
    <scope>NUCLEOTIDE SEQUENCE [LARGE SCALE GENOMIC DNA]</scope>
    <source>
        <strain evidence="3 4">DSM 18101</strain>
    </source>
</reference>
<organism evidence="3 4">
    <name type="scientific">Edaphobacter modestus</name>
    <dbReference type="NCBI Taxonomy" id="388466"/>
    <lineage>
        <taxon>Bacteria</taxon>
        <taxon>Pseudomonadati</taxon>
        <taxon>Acidobacteriota</taxon>
        <taxon>Terriglobia</taxon>
        <taxon>Terriglobales</taxon>
        <taxon>Acidobacteriaceae</taxon>
        <taxon>Edaphobacter</taxon>
    </lineage>
</organism>
<dbReference type="InterPro" id="IPR002201">
    <property type="entry name" value="Glyco_trans_9"/>
</dbReference>
<proteinExistence type="predicted"/>
<keyword evidence="4" id="KW-1185">Reference proteome</keyword>
<gene>
    <name evidence="3" type="ORF">BDD14_2877</name>
</gene>
<dbReference type="PANTHER" id="PTHR30160:SF22">
    <property type="entry name" value="LIPOPOLYSACCHARIDE CORE BIOSYNTHESIS PROTEIN"/>
    <property type="match status" value="1"/>
</dbReference>
<protein>
    <submittedName>
        <fullName evidence="3">ADP-heptose:LPS heptosyltransferase</fullName>
    </submittedName>
</protein>
<dbReference type="PANTHER" id="PTHR30160">
    <property type="entry name" value="TETRAACYLDISACCHARIDE 4'-KINASE-RELATED"/>
    <property type="match status" value="1"/>
</dbReference>
<dbReference type="GO" id="GO:0005829">
    <property type="term" value="C:cytosol"/>
    <property type="evidence" value="ECO:0007669"/>
    <property type="project" value="TreeGrafter"/>
</dbReference>
<evidence type="ECO:0000256" key="2">
    <source>
        <dbReference type="ARBA" id="ARBA00022679"/>
    </source>
</evidence>
<dbReference type="GO" id="GO:0009244">
    <property type="term" value="P:lipopolysaccharide core region biosynthetic process"/>
    <property type="evidence" value="ECO:0007669"/>
    <property type="project" value="TreeGrafter"/>
</dbReference>
<evidence type="ECO:0000256" key="1">
    <source>
        <dbReference type="ARBA" id="ARBA00022676"/>
    </source>
</evidence>
<sequence length="361" mass="39881">MTEQRRILILQAHNLGDAVISTALIETIARGLPSAQIDVLTRPEIHSIFAHNPSVNCVHTGRFPMGSVRDFGLREMSALPRLIGRLRHREYTDIVNLAGDFREEFLGKLISHRDNWSPAWSADHACGQVIRRSAIPFANRPIFIPANKPNIYDAASIVGSAVSGAEGRKSALYSPAKKRIVWNPLENVVGIHPMASQPWRRWEMEKWQSLARHLVARDMDVHVFGSPSEKEELVRYFGTLDSSRIRIVTGGLSDCFVAISRLRVLLCHDSFASHVAYALGVPTILLNGANDAAAWAPPGAVVLAAGPSLTCYPCYNRPTCFGGSNEYACIRHIEIVSVIEAVCDLLRITSSDRHIVPLLQV</sequence>
<keyword evidence="2 3" id="KW-0808">Transferase</keyword>
<dbReference type="Pfam" id="PF01075">
    <property type="entry name" value="Glyco_transf_9"/>
    <property type="match status" value="1"/>
</dbReference>
<dbReference type="CDD" id="cd03789">
    <property type="entry name" value="GT9_LPS_heptosyltransferase"/>
    <property type="match status" value="1"/>
</dbReference>
<evidence type="ECO:0000313" key="3">
    <source>
        <dbReference type="EMBL" id="RZU41359.1"/>
    </source>
</evidence>
<evidence type="ECO:0000313" key="4">
    <source>
        <dbReference type="Proteomes" id="UP000292958"/>
    </source>
</evidence>
<comment type="caution">
    <text evidence="3">The sequence shown here is derived from an EMBL/GenBank/DDBJ whole genome shotgun (WGS) entry which is preliminary data.</text>
</comment>
<dbReference type="GO" id="GO:0008713">
    <property type="term" value="F:ADP-heptose-lipopolysaccharide heptosyltransferase activity"/>
    <property type="evidence" value="ECO:0007669"/>
    <property type="project" value="TreeGrafter"/>
</dbReference>
<dbReference type="AlphaFoldDB" id="A0A4Q7YWD2"/>
<name>A0A4Q7YWD2_9BACT</name>
<keyword evidence="1" id="KW-0328">Glycosyltransferase</keyword>
<dbReference type="SUPFAM" id="SSF53756">
    <property type="entry name" value="UDP-Glycosyltransferase/glycogen phosphorylase"/>
    <property type="match status" value="1"/>
</dbReference>
<dbReference type="InterPro" id="IPR051199">
    <property type="entry name" value="LPS_LOS_Heptosyltrfase"/>
</dbReference>